<dbReference type="Pfam" id="PF06338">
    <property type="entry name" value="ComK"/>
    <property type="match status" value="1"/>
</dbReference>
<dbReference type="RefSeq" id="WP_121203912.1">
    <property type="nucleotide sequence ID" value="NZ_RBZP01000004.1"/>
</dbReference>
<comment type="caution">
    <text evidence="1">The sequence shown here is derived from an EMBL/GenBank/DDBJ whole genome shotgun (WGS) entry which is preliminary data.</text>
</comment>
<reference evidence="1 2" key="1">
    <citation type="journal article" date="2016" name="Int. J. Syst. Evol. Microbiol.">
        <title>Oceanobacillus halophilus sp. nov., a novel moderately halophilic bacterium from a hypersaline lake.</title>
        <authorList>
            <person name="Amoozegar M.A."/>
            <person name="Bagheri M."/>
            <person name="Makhdoumi A."/>
            <person name="Nikou M.M."/>
            <person name="Fazeli S.A.S."/>
            <person name="Schumann P."/>
            <person name="Sproer C."/>
            <person name="Sanchez-Porro C."/>
            <person name="Ventosa A."/>
        </authorList>
    </citation>
    <scope>NUCLEOTIDE SEQUENCE [LARGE SCALE GENOMIC DNA]</scope>
    <source>
        <strain evidence="1 2">DSM 23996</strain>
    </source>
</reference>
<protein>
    <submittedName>
        <fullName evidence="1">Competence protein</fullName>
    </submittedName>
</protein>
<dbReference type="OrthoDB" id="2417337at2"/>
<dbReference type="Proteomes" id="UP000269301">
    <property type="component" value="Unassembled WGS sequence"/>
</dbReference>
<dbReference type="InterPro" id="IPR010461">
    <property type="entry name" value="ComK"/>
</dbReference>
<evidence type="ECO:0000313" key="2">
    <source>
        <dbReference type="Proteomes" id="UP000269301"/>
    </source>
</evidence>
<keyword evidence="2" id="KW-1185">Reference proteome</keyword>
<dbReference type="AlphaFoldDB" id="A0A495A501"/>
<proteinExistence type="predicted"/>
<name>A0A495A501_9BACI</name>
<organism evidence="1 2">
    <name type="scientific">Oceanobacillus halophilus</name>
    <dbReference type="NCBI Taxonomy" id="930130"/>
    <lineage>
        <taxon>Bacteria</taxon>
        <taxon>Bacillati</taxon>
        <taxon>Bacillota</taxon>
        <taxon>Bacilli</taxon>
        <taxon>Bacillales</taxon>
        <taxon>Bacillaceae</taxon>
        <taxon>Oceanobacillus</taxon>
    </lineage>
</organism>
<accession>A0A495A501</accession>
<sequence>MKHYYQITRRTKMIMSNDSTFYRSCIIEESYGYKAQETKEVYTGLKPLQIISFNCKLSGSTLSGRKEVVKDILKSSSKIPIPIIPQQGIYIFPTTSSKNKNCIWLSYRHIKNYEEYNKNQTIVTFIDGTSKIIHTSKAIFDKQYKRASQVIVYFNRNTLFGKGPKLW</sequence>
<dbReference type="GO" id="GO:0030420">
    <property type="term" value="P:establishment of competence for transformation"/>
    <property type="evidence" value="ECO:0007669"/>
    <property type="project" value="InterPro"/>
</dbReference>
<gene>
    <name evidence="1" type="ORF">D8M06_08210</name>
</gene>
<dbReference type="EMBL" id="RBZP01000004">
    <property type="protein sequence ID" value="RKQ34349.1"/>
    <property type="molecule type" value="Genomic_DNA"/>
</dbReference>
<evidence type="ECO:0000313" key="1">
    <source>
        <dbReference type="EMBL" id="RKQ34349.1"/>
    </source>
</evidence>